<feature type="transmembrane region" description="Helical" evidence="6">
    <location>
        <begin position="232"/>
        <end position="251"/>
    </location>
</feature>
<evidence type="ECO:0000256" key="3">
    <source>
        <dbReference type="ARBA" id="ARBA00022989"/>
    </source>
</evidence>
<dbReference type="Pfam" id="PF00892">
    <property type="entry name" value="EamA"/>
    <property type="match status" value="2"/>
</dbReference>
<feature type="transmembrane region" description="Helical" evidence="6">
    <location>
        <begin position="82"/>
        <end position="102"/>
    </location>
</feature>
<feature type="transmembrane region" description="Helical" evidence="6">
    <location>
        <begin position="263"/>
        <end position="284"/>
    </location>
</feature>
<dbReference type="AlphaFoldDB" id="A0A8J8PE41"/>
<gene>
    <name evidence="8" type="ORF">EGH24_01230</name>
</gene>
<evidence type="ECO:0000259" key="7">
    <source>
        <dbReference type="Pfam" id="PF00892"/>
    </source>
</evidence>
<dbReference type="InterPro" id="IPR050638">
    <property type="entry name" value="AA-Vitamin_Transporters"/>
</dbReference>
<feature type="transmembrane region" description="Helical" evidence="6">
    <location>
        <begin position="171"/>
        <end position="189"/>
    </location>
</feature>
<feature type="transmembrane region" description="Helical" evidence="6">
    <location>
        <begin position="201"/>
        <end position="220"/>
    </location>
</feature>
<feature type="transmembrane region" description="Helical" evidence="6">
    <location>
        <begin position="55"/>
        <end position="76"/>
    </location>
</feature>
<evidence type="ECO:0000313" key="9">
    <source>
        <dbReference type="Proteomes" id="UP000705823"/>
    </source>
</evidence>
<dbReference type="Proteomes" id="UP000705823">
    <property type="component" value="Unassembled WGS sequence"/>
</dbReference>
<keyword evidence="3 6" id="KW-1133">Transmembrane helix</keyword>
<feature type="domain" description="EamA" evidence="7">
    <location>
        <begin position="57"/>
        <end position="187"/>
    </location>
</feature>
<organism evidence="8 9">
    <name type="scientific">Halonotius terrestris</name>
    <dbReference type="NCBI Taxonomy" id="2487750"/>
    <lineage>
        <taxon>Archaea</taxon>
        <taxon>Methanobacteriati</taxon>
        <taxon>Methanobacteriota</taxon>
        <taxon>Stenosarchaea group</taxon>
        <taxon>Halobacteria</taxon>
        <taxon>Halobacteriales</taxon>
        <taxon>Haloferacaceae</taxon>
        <taxon>Halonotius</taxon>
    </lineage>
</organism>
<dbReference type="PANTHER" id="PTHR32322">
    <property type="entry name" value="INNER MEMBRANE TRANSPORTER"/>
    <property type="match status" value="1"/>
</dbReference>
<keyword evidence="4 6" id="KW-0472">Membrane</keyword>
<accession>A0A8J8PE41</accession>
<evidence type="ECO:0000313" key="8">
    <source>
        <dbReference type="EMBL" id="TQQ83446.1"/>
    </source>
</evidence>
<comment type="caution">
    <text evidence="8">The sequence shown here is derived from an EMBL/GenBank/DDBJ whole genome shotgun (WGS) entry which is preliminary data.</text>
</comment>
<dbReference type="OrthoDB" id="17861at2157"/>
<feature type="domain" description="EamA" evidence="7">
    <location>
        <begin position="205"/>
        <end position="337"/>
    </location>
</feature>
<dbReference type="SUPFAM" id="SSF103481">
    <property type="entry name" value="Multidrug resistance efflux transporter EmrE"/>
    <property type="match status" value="2"/>
</dbReference>
<dbReference type="PANTHER" id="PTHR32322:SF2">
    <property type="entry name" value="EAMA DOMAIN-CONTAINING PROTEIN"/>
    <property type="match status" value="1"/>
</dbReference>
<feature type="transmembrane region" description="Helical" evidence="6">
    <location>
        <begin position="142"/>
        <end position="164"/>
    </location>
</feature>
<dbReference type="GO" id="GO:0016020">
    <property type="term" value="C:membrane"/>
    <property type="evidence" value="ECO:0007669"/>
    <property type="project" value="UniProtKB-SubCell"/>
</dbReference>
<feature type="region of interest" description="Disordered" evidence="5">
    <location>
        <begin position="1"/>
        <end position="28"/>
    </location>
</feature>
<comment type="subcellular location">
    <subcellularLocation>
        <location evidence="1">Membrane</location>
        <topology evidence="1">Multi-pass membrane protein</topology>
    </subcellularLocation>
</comment>
<evidence type="ECO:0000256" key="5">
    <source>
        <dbReference type="SAM" id="MobiDB-lite"/>
    </source>
</evidence>
<evidence type="ECO:0000256" key="6">
    <source>
        <dbReference type="SAM" id="Phobius"/>
    </source>
</evidence>
<proteinExistence type="predicted"/>
<evidence type="ECO:0000256" key="2">
    <source>
        <dbReference type="ARBA" id="ARBA00022692"/>
    </source>
</evidence>
<feature type="compositionally biased region" description="Polar residues" evidence="5">
    <location>
        <begin position="13"/>
        <end position="22"/>
    </location>
</feature>
<keyword evidence="2 6" id="KW-0812">Transmembrane</keyword>
<name>A0A8J8PE41_9EURY</name>
<feature type="transmembrane region" description="Helical" evidence="6">
    <location>
        <begin position="296"/>
        <end position="315"/>
    </location>
</feature>
<dbReference type="InterPro" id="IPR037185">
    <property type="entry name" value="EmrE-like"/>
</dbReference>
<dbReference type="InterPro" id="IPR000620">
    <property type="entry name" value="EamA_dom"/>
</dbReference>
<evidence type="ECO:0000256" key="4">
    <source>
        <dbReference type="ARBA" id="ARBA00023136"/>
    </source>
</evidence>
<sequence length="347" mass="36437">MSTLYRPPIPRSNPGSSDSGSTEPPADATALPTRSLQLIYHVRRQRSIVSTTRDAGLFLLLSFLWGTSFMAIKLGLEFIPPVLFAAVRYDVTAVLMVGYVAATTGEWRPRSRADWLTVLVGATLIIALYNAFLFIGQQGVTSGVAAILIAMNPILATGFSRVLLPQERLGGIETVGLLLGFLGVGVVAFPESAGPLAADLVAPAFVLLAAACVALGSVVVQRVDSDIGTEGMVAWSTALGAVLLHAMSAGLPSESVGDVAITPAAIVTVVYLAVFASAVGYVIYFELLDRLGAIEINLVSYTVPVFAALSGWLVLDESLDIAAVAGFVVIFAGFLLLKQATIRERIA</sequence>
<feature type="transmembrane region" description="Helical" evidence="6">
    <location>
        <begin position="321"/>
        <end position="337"/>
    </location>
</feature>
<dbReference type="EMBL" id="RKLU01000001">
    <property type="protein sequence ID" value="TQQ83446.1"/>
    <property type="molecule type" value="Genomic_DNA"/>
</dbReference>
<reference evidence="8" key="1">
    <citation type="submission" date="2019-02" db="EMBL/GenBank/DDBJ databases">
        <title>Halonotius sp. a new haloarchaeum isolated from saline soil.</title>
        <authorList>
            <person name="Duran-Viseras A."/>
            <person name="Sanchez-Porro C."/>
            <person name="Ventosa A."/>
        </authorList>
    </citation>
    <scope>NUCLEOTIDE SEQUENCE</scope>
    <source>
        <strain evidence="8">F15B</strain>
    </source>
</reference>
<protein>
    <submittedName>
        <fullName evidence="8">DMT family transporter</fullName>
    </submittedName>
</protein>
<keyword evidence="9" id="KW-1185">Reference proteome</keyword>
<feature type="transmembrane region" description="Helical" evidence="6">
    <location>
        <begin position="114"/>
        <end position="136"/>
    </location>
</feature>
<evidence type="ECO:0000256" key="1">
    <source>
        <dbReference type="ARBA" id="ARBA00004141"/>
    </source>
</evidence>